<dbReference type="RefSeq" id="WP_126578345.1">
    <property type="nucleotide sequence ID" value="NZ_BIFR01000001.1"/>
</dbReference>
<dbReference type="GO" id="GO:0055085">
    <property type="term" value="P:transmembrane transport"/>
    <property type="evidence" value="ECO:0007669"/>
    <property type="project" value="InterPro"/>
</dbReference>
<keyword evidence="6 7" id="KW-0472">Membrane</keyword>
<evidence type="ECO:0000313" key="9">
    <source>
        <dbReference type="EMBL" id="GCE10770.1"/>
    </source>
</evidence>
<protein>
    <submittedName>
        <fullName evidence="9">Putative ABC transporter permease protein YurN</fullName>
    </submittedName>
</protein>
<proteinExistence type="inferred from homology"/>
<comment type="caution">
    <text evidence="9">The sequence shown here is derived from an EMBL/GenBank/DDBJ whole genome shotgun (WGS) entry which is preliminary data.</text>
</comment>
<evidence type="ECO:0000313" key="10">
    <source>
        <dbReference type="Proteomes" id="UP000287352"/>
    </source>
</evidence>
<comment type="similarity">
    <text evidence="7">Belongs to the binding-protein-dependent transport system permease family.</text>
</comment>
<dbReference type="PROSITE" id="PS50928">
    <property type="entry name" value="ABC_TM1"/>
    <property type="match status" value="1"/>
</dbReference>
<evidence type="ECO:0000256" key="3">
    <source>
        <dbReference type="ARBA" id="ARBA00022475"/>
    </source>
</evidence>
<keyword evidence="5 7" id="KW-1133">Transmembrane helix</keyword>
<feature type="domain" description="ABC transmembrane type-1" evidence="8">
    <location>
        <begin position="95"/>
        <end position="317"/>
    </location>
</feature>
<dbReference type="PANTHER" id="PTHR30193:SF37">
    <property type="entry name" value="INNER MEMBRANE ABC TRANSPORTER PERMEASE PROTEIN YCJO"/>
    <property type="match status" value="1"/>
</dbReference>
<keyword evidence="2 7" id="KW-0813">Transport</keyword>
<dbReference type="Proteomes" id="UP000287352">
    <property type="component" value="Unassembled WGS sequence"/>
</dbReference>
<dbReference type="SUPFAM" id="SSF161098">
    <property type="entry name" value="MetI-like"/>
    <property type="match status" value="1"/>
</dbReference>
<dbReference type="GO" id="GO:0005886">
    <property type="term" value="C:plasma membrane"/>
    <property type="evidence" value="ECO:0007669"/>
    <property type="project" value="UniProtKB-SubCell"/>
</dbReference>
<keyword evidence="10" id="KW-1185">Reference proteome</keyword>
<evidence type="ECO:0000256" key="6">
    <source>
        <dbReference type="ARBA" id="ARBA00023136"/>
    </source>
</evidence>
<dbReference type="InterPro" id="IPR051393">
    <property type="entry name" value="ABC_transporter_permease"/>
</dbReference>
<feature type="transmembrane region" description="Helical" evidence="7">
    <location>
        <begin position="183"/>
        <end position="206"/>
    </location>
</feature>
<dbReference type="AlphaFoldDB" id="A0A401ZVJ7"/>
<sequence>MVSPTLLQPKDENRPKRIVREPQKRSLWHEIRSGGWSYLYVAPMFILLVVFAIYPSFASLGYTLYQWNGIGDPTVFVGLDNFNKVMHDPFFWKAFSNTFVYMLVLVPVQLTLALALALVLNNPKLRFASVYRAIFFIPVVTSAAVIAVVVQLIMSTFGDDINKMLINLHIIQQHIDWLGDPHFALGIVIVIGIWNTLGYNLIYFLAGLQTIPLELYEAARMDGANAINRFFSITVPMLRSVGLIILILAILGSLQVFDIVLVLTDGGPYGATEVVNTYIYHQAFGGNSRNPVEPNVGFASAASFFYGVVIMGISVAQLLLFRYLNRQRQATMNTVEG</sequence>
<evidence type="ECO:0000256" key="2">
    <source>
        <dbReference type="ARBA" id="ARBA00022448"/>
    </source>
</evidence>
<dbReference type="CDD" id="cd06261">
    <property type="entry name" value="TM_PBP2"/>
    <property type="match status" value="1"/>
</dbReference>
<dbReference type="Gene3D" id="1.10.3720.10">
    <property type="entry name" value="MetI-like"/>
    <property type="match status" value="1"/>
</dbReference>
<dbReference type="Pfam" id="PF00528">
    <property type="entry name" value="BPD_transp_1"/>
    <property type="match status" value="1"/>
</dbReference>
<keyword evidence="4 7" id="KW-0812">Transmembrane</keyword>
<organism evidence="9 10">
    <name type="scientific">Tengunoibacter tsumagoiensis</name>
    <dbReference type="NCBI Taxonomy" id="2014871"/>
    <lineage>
        <taxon>Bacteria</taxon>
        <taxon>Bacillati</taxon>
        <taxon>Chloroflexota</taxon>
        <taxon>Ktedonobacteria</taxon>
        <taxon>Ktedonobacterales</taxon>
        <taxon>Dictyobacteraceae</taxon>
        <taxon>Tengunoibacter</taxon>
    </lineage>
</organism>
<dbReference type="EMBL" id="BIFR01000001">
    <property type="protein sequence ID" value="GCE10770.1"/>
    <property type="molecule type" value="Genomic_DNA"/>
</dbReference>
<evidence type="ECO:0000256" key="4">
    <source>
        <dbReference type="ARBA" id="ARBA00022692"/>
    </source>
</evidence>
<name>A0A401ZVJ7_9CHLR</name>
<dbReference type="InterPro" id="IPR035906">
    <property type="entry name" value="MetI-like_sf"/>
</dbReference>
<gene>
    <name evidence="9" type="primary">yurN</name>
    <name evidence="9" type="ORF">KTT_06290</name>
</gene>
<feature type="transmembrane region" description="Helical" evidence="7">
    <location>
        <begin position="38"/>
        <end position="57"/>
    </location>
</feature>
<feature type="transmembrane region" description="Helical" evidence="7">
    <location>
        <begin position="133"/>
        <end position="154"/>
    </location>
</feature>
<evidence type="ECO:0000259" key="8">
    <source>
        <dbReference type="PROSITE" id="PS50928"/>
    </source>
</evidence>
<reference evidence="10" key="1">
    <citation type="submission" date="2018-12" db="EMBL/GenBank/DDBJ databases">
        <title>Tengunoibacter tsumagoiensis gen. nov., sp. nov., Dictyobacter kobayashii sp. nov., D. alpinus sp. nov., and D. joshuensis sp. nov. and description of Dictyobacteraceae fam. nov. within the order Ktedonobacterales isolated from Tengu-no-mugimeshi.</title>
        <authorList>
            <person name="Wang C.M."/>
            <person name="Zheng Y."/>
            <person name="Sakai Y."/>
            <person name="Toyoda A."/>
            <person name="Minakuchi Y."/>
            <person name="Abe K."/>
            <person name="Yokota A."/>
            <person name="Yabe S."/>
        </authorList>
    </citation>
    <scope>NUCLEOTIDE SEQUENCE [LARGE SCALE GENOMIC DNA]</scope>
    <source>
        <strain evidence="10">Uno3</strain>
    </source>
</reference>
<evidence type="ECO:0000256" key="1">
    <source>
        <dbReference type="ARBA" id="ARBA00004651"/>
    </source>
</evidence>
<feature type="transmembrane region" description="Helical" evidence="7">
    <location>
        <begin position="99"/>
        <end position="121"/>
    </location>
</feature>
<accession>A0A401ZVJ7</accession>
<dbReference type="PANTHER" id="PTHR30193">
    <property type="entry name" value="ABC TRANSPORTER PERMEASE PROTEIN"/>
    <property type="match status" value="1"/>
</dbReference>
<keyword evidence="3" id="KW-1003">Cell membrane</keyword>
<evidence type="ECO:0000256" key="5">
    <source>
        <dbReference type="ARBA" id="ARBA00022989"/>
    </source>
</evidence>
<dbReference type="InterPro" id="IPR000515">
    <property type="entry name" value="MetI-like"/>
</dbReference>
<evidence type="ECO:0000256" key="7">
    <source>
        <dbReference type="RuleBase" id="RU363032"/>
    </source>
</evidence>
<dbReference type="OrthoDB" id="9786413at2"/>
<feature type="transmembrane region" description="Helical" evidence="7">
    <location>
        <begin position="241"/>
        <end position="263"/>
    </location>
</feature>
<comment type="subcellular location">
    <subcellularLocation>
        <location evidence="1 7">Cell membrane</location>
        <topology evidence="1 7">Multi-pass membrane protein</topology>
    </subcellularLocation>
</comment>
<feature type="transmembrane region" description="Helical" evidence="7">
    <location>
        <begin position="304"/>
        <end position="324"/>
    </location>
</feature>